<evidence type="ECO:0000256" key="7">
    <source>
        <dbReference type="SAM" id="Phobius"/>
    </source>
</evidence>
<keyword evidence="9" id="KW-1185">Reference proteome</keyword>
<keyword evidence="2" id="KW-0813">Transport</keyword>
<feature type="transmembrane region" description="Helical" evidence="7">
    <location>
        <begin position="133"/>
        <end position="157"/>
    </location>
</feature>
<keyword evidence="5 7" id="KW-0472">Membrane</keyword>
<dbReference type="Proteomes" id="UP000030752">
    <property type="component" value="Unassembled WGS sequence"/>
</dbReference>
<feature type="compositionally biased region" description="Polar residues" evidence="6">
    <location>
        <begin position="9"/>
        <end position="22"/>
    </location>
</feature>
<dbReference type="eggNOG" id="KOG1289">
    <property type="taxonomic scope" value="Eukaryota"/>
</dbReference>
<feature type="region of interest" description="Disordered" evidence="6">
    <location>
        <begin position="1"/>
        <end position="22"/>
    </location>
</feature>
<proteinExistence type="predicted"/>
<feature type="transmembrane region" description="Helical" evidence="7">
    <location>
        <begin position="404"/>
        <end position="426"/>
    </location>
</feature>
<sequence length="520" mass="56002">MAEAHKQENTVSNKDVESSDNSSGELAYESIFGSDAPPRVLSVLDIISAGFNICNSWCGLAATLFLGFLAGGPVTIIYGLVVATFVIGCCCLSMAELSAKYPTAGGQYHWTYIVAPKSVNRGASYAAGLINIFAWQAIAASICVIIPQLVLGMAVYWNPTFTPQNYQSFLIYQATNLLVLGYNIGVLRWAPWTHTVGLVYSLLLGFSIFVACLAKASPKAPNDTVWTLFVNEGTGWPSGVVFLTGMVNPNFAYVGIDGAVHLAEDALNAATAVPWALIAAVTIGFVTCFPFVVAMFYCISDPSAILSSPVPIFGIFEQALRSGSGATALTTLLIMTGIFALNATQQTSSRLSWSFARDGGLIFSKQIGHVHPKLGVPVWALLFNAVVVFIMGCIYLGSQVAFNAIVGTCLILMHMSIAIPILFLMLSGRAERFLPRKGHWNMGALGWLPNLFTVAWSLITLIFYCFPTTNPTTSGMMNYASAVLGVFFLCGLANWLVYARTRYHGPKIDMAKLELLTARS</sequence>
<feature type="transmembrane region" description="Helical" evidence="7">
    <location>
        <begin position="476"/>
        <end position="498"/>
    </location>
</feature>
<evidence type="ECO:0008006" key="10">
    <source>
        <dbReference type="Google" id="ProtNLM"/>
    </source>
</evidence>
<evidence type="ECO:0000256" key="6">
    <source>
        <dbReference type="SAM" id="MobiDB-lite"/>
    </source>
</evidence>
<keyword evidence="4 7" id="KW-1133">Transmembrane helix</keyword>
<evidence type="ECO:0000256" key="5">
    <source>
        <dbReference type="ARBA" id="ARBA00023136"/>
    </source>
</evidence>
<evidence type="ECO:0000256" key="4">
    <source>
        <dbReference type="ARBA" id="ARBA00022989"/>
    </source>
</evidence>
<feature type="transmembrane region" description="Helical" evidence="7">
    <location>
        <begin position="196"/>
        <end position="214"/>
    </location>
</feature>
<evidence type="ECO:0000256" key="2">
    <source>
        <dbReference type="ARBA" id="ARBA00022448"/>
    </source>
</evidence>
<feature type="transmembrane region" description="Helical" evidence="7">
    <location>
        <begin position="275"/>
        <end position="299"/>
    </location>
</feature>
<dbReference type="GO" id="GO:0022857">
    <property type="term" value="F:transmembrane transporter activity"/>
    <property type="evidence" value="ECO:0007669"/>
    <property type="project" value="InterPro"/>
</dbReference>
<feature type="transmembrane region" description="Helical" evidence="7">
    <location>
        <begin position="46"/>
        <end position="69"/>
    </location>
</feature>
<feature type="transmembrane region" description="Helical" evidence="7">
    <location>
        <begin position="319"/>
        <end position="341"/>
    </location>
</feature>
<feature type="transmembrane region" description="Helical" evidence="7">
    <location>
        <begin position="76"/>
        <end position="95"/>
    </location>
</feature>
<dbReference type="GeneID" id="19977507"/>
<dbReference type="GO" id="GO:0016020">
    <property type="term" value="C:membrane"/>
    <property type="evidence" value="ECO:0007669"/>
    <property type="project" value="UniProtKB-SubCell"/>
</dbReference>
<dbReference type="PIRSF" id="PIRSF006060">
    <property type="entry name" value="AA_transporter"/>
    <property type="match status" value="1"/>
</dbReference>
<comment type="subcellular location">
    <subcellularLocation>
        <location evidence="1">Membrane</location>
        <topology evidence="1">Multi-pass membrane protein</topology>
    </subcellularLocation>
</comment>
<dbReference type="HOGENOM" id="CLU_004495_2_4_1"/>
<gene>
    <name evidence="8" type="ORF">HMPREF1541_10168</name>
</gene>
<evidence type="ECO:0000256" key="1">
    <source>
        <dbReference type="ARBA" id="ARBA00004141"/>
    </source>
</evidence>
<dbReference type="Pfam" id="PF13520">
    <property type="entry name" value="AA_permease_2"/>
    <property type="match status" value="1"/>
</dbReference>
<feature type="transmembrane region" description="Helical" evidence="7">
    <location>
        <begin position="374"/>
        <end position="398"/>
    </location>
</feature>
<dbReference type="PANTHER" id="PTHR45649">
    <property type="entry name" value="AMINO-ACID PERMEASE BAT1"/>
    <property type="match status" value="1"/>
</dbReference>
<dbReference type="InterPro" id="IPR002293">
    <property type="entry name" value="AA/rel_permease1"/>
</dbReference>
<dbReference type="RefSeq" id="XP_008713061.1">
    <property type="nucleotide sequence ID" value="XM_008714839.1"/>
</dbReference>
<organism evidence="8 9">
    <name type="scientific">Cyphellophora europaea (strain CBS 101466)</name>
    <name type="common">Phialophora europaea</name>
    <dbReference type="NCBI Taxonomy" id="1220924"/>
    <lineage>
        <taxon>Eukaryota</taxon>
        <taxon>Fungi</taxon>
        <taxon>Dikarya</taxon>
        <taxon>Ascomycota</taxon>
        <taxon>Pezizomycotina</taxon>
        <taxon>Eurotiomycetes</taxon>
        <taxon>Chaetothyriomycetidae</taxon>
        <taxon>Chaetothyriales</taxon>
        <taxon>Cyphellophoraceae</taxon>
        <taxon>Cyphellophora</taxon>
    </lineage>
</organism>
<evidence type="ECO:0000313" key="9">
    <source>
        <dbReference type="Proteomes" id="UP000030752"/>
    </source>
</evidence>
<dbReference type="Gene3D" id="1.20.1740.10">
    <property type="entry name" value="Amino acid/polyamine transporter I"/>
    <property type="match status" value="1"/>
</dbReference>
<feature type="transmembrane region" description="Helical" evidence="7">
    <location>
        <begin position="169"/>
        <end position="190"/>
    </location>
</feature>
<feature type="transmembrane region" description="Helical" evidence="7">
    <location>
        <begin position="447"/>
        <end position="464"/>
    </location>
</feature>
<dbReference type="EMBL" id="KB822714">
    <property type="protein sequence ID" value="ETN44498.1"/>
    <property type="molecule type" value="Genomic_DNA"/>
</dbReference>
<evidence type="ECO:0000313" key="8">
    <source>
        <dbReference type="EMBL" id="ETN44498.1"/>
    </source>
</evidence>
<reference evidence="8 9" key="1">
    <citation type="submission" date="2013-03" db="EMBL/GenBank/DDBJ databases">
        <title>The Genome Sequence of Phialophora europaea CBS 101466.</title>
        <authorList>
            <consortium name="The Broad Institute Genomics Platform"/>
            <person name="Cuomo C."/>
            <person name="de Hoog S."/>
            <person name="Gorbushina A."/>
            <person name="Walker B."/>
            <person name="Young S.K."/>
            <person name="Zeng Q."/>
            <person name="Gargeya S."/>
            <person name="Fitzgerald M."/>
            <person name="Haas B."/>
            <person name="Abouelleil A."/>
            <person name="Allen A.W."/>
            <person name="Alvarado L."/>
            <person name="Arachchi H.M."/>
            <person name="Berlin A.M."/>
            <person name="Chapman S.B."/>
            <person name="Gainer-Dewar J."/>
            <person name="Goldberg J."/>
            <person name="Griggs A."/>
            <person name="Gujja S."/>
            <person name="Hansen M."/>
            <person name="Howarth C."/>
            <person name="Imamovic A."/>
            <person name="Ireland A."/>
            <person name="Larimer J."/>
            <person name="McCowan C."/>
            <person name="Murphy C."/>
            <person name="Pearson M."/>
            <person name="Poon T.W."/>
            <person name="Priest M."/>
            <person name="Roberts A."/>
            <person name="Saif S."/>
            <person name="Shea T."/>
            <person name="Sisk P."/>
            <person name="Sykes S."/>
            <person name="Wortman J."/>
            <person name="Nusbaum C."/>
            <person name="Birren B."/>
        </authorList>
    </citation>
    <scope>NUCLEOTIDE SEQUENCE [LARGE SCALE GENOMIC DNA]</scope>
    <source>
        <strain evidence="8 9">CBS 101466</strain>
    </source>
</reference>
<dbReference type="OrthoDB" id="4476201at2759"/>
<name>W2S8Z7_CYPE1</name>
<dbReference type="InParanoid" id="W2S8Z7"/>
<dbReference type="AlphaFoldDB" id="W2S8Z7"/>
<keyword evidence="3 7" id="KW-0812">Transmembrane</keyword>
<dbReference type="VEuPathDB" id="FungiDB:HMPREF1541_10168"/>
<evidence type="ECO:0000256" key="3">
    <source>
        <dbReference type="ARBA" id="ARBA00022692"/>
    </source>
</evidence>
<dbReference type="STRING" id="1220924.W2S8Z7"/>
<dbReference type="PANTHER" id="PTHR45649:SF19">
    <property type="entry name" value="TRANSPORTER, PUTATIVE (EUROFUNG)-RELATED"/>
    <property type="match status" value="1"/>
</dbReference>
<protein>
    <recommendedName>
        <fullName evidence="10">Amino acid permease/ SLC12A domain-containing protein</fullName>
    </recommendedName>
</protein>
<accession>W2S8Z7</accession>